<sequence length="329" mass="36390">MTATPPRRAADDPRHAPIALRRELLAVGHNDRSIARMLGSGDLARVRWGAYVDGPTWASLDDVGRHGLRTRAAVRQANADVVVSHLSAAVEHDVPTWGLDLSEVHLTRTDGRAGRRERGIAQHCGLIEDGDVVELNGLSVMSPTRTALEVTTAAGLESSLVVVNHLLHHELTTADALAARATSMRDWPGTLRTQLVLTLADARIASPGESRCWHLFFRGSLPMPEPQYAVRDETGAVVAIVDFAWPELGVFLEFDGKVKYEKLLRKGERSSDVVVREKRREELIVRLTGWRCIRLIWAELERPTQTAAMINQVLREQSARRVAAGWKPA</sequence>
<organism evidence="1 2">
    <name type="scientific">Nocardioides marinquilinus</name>
    <dbReference type="NCBI Taxonomy" id="1210400"/>
    <lineage>
        <taxon>Bacteria</taxon>
        <taxon>Bacillati</taxon>
        <taxon>Actinomycetota</taxon>
        <taxon>Actinomycetes</taxon>
        <taxon>Propionibacteriales</taxon>
        <taxon>Nocardioidaceae</taxon>
        <taxon>Nocardioides</taxon>
    </lineage>
</organism>
<proteinExistence type="predicted"/>
<reference evidence="2" key="1">
    <citation type="journal article" date="2019" name="Int. J. Syst. Evol. Microbiol.">
        <title>The Global Catalogue of Microorganisms (GCM) 10K type strain sequencing project: providing services to taxonomists for standard genome sequencing and annotation.</title>
        <authorList>
            <consortium name="The Broad Institute Genomics Platform"/>
            <consortium name="The Broad Institute Genome Sequencing Center for Infectious Disease"/>
            <person name="Wu L."/>
            <person name="Ma J."/>
        </authorList>
    </citation>
    <scope>NUCLEOTIDE SEQUENCE [LARGE SCALE GENOMIC DNA]</scope>
    <source>
        <strain evidence="2">JCM 18459</strain>
    </source>
</reference>
<evidence type="ECO:0008006" key="3">
    <source>
        <dbReference type="Google" id="ProtNLM"/>
    </source>
</evidence>
<gene>
    <name evidence="1" type="ORF">GCM10023340_27680</name>
</gene>
<name>A0ABP9PQI7_9ACTN</name>
<dbReference type="EMBL" id="BAABKG010000003">
    <property type="protein sequence ID" value="GAA5150479.1"/>
    <property type="molecule type" value="Genomic_DNA"/>
</dbReference>
<keyword evidence="2" id="KW-1185">Reference proteome</keyword>
<dbReference type="Proteomes" id="UP001500221">
    <property type="component" value="Unassembled WGS sequence"/>
</dbReference>
<evidence type="ECO:0000313" key="1">
    <source>
        <dbReference type="EMBL" id="GAA5150479.1"/>
    </source>
</evidence>
<protein>
    <recommendedName>
        <fullName evidence="3">Transcriptional regulator, AbiEi antitoxin, Type IV TA system</fullName>
    </recommendedName>
</protein>
<evidence type="ECO:0000313" key="2">
    <source>
        <dbReference type="Proteomes" id="UP001500221"/>
    </source>
</evidence>
<comment type="caution">
    <text evidence="1">The sequence shown here is derived from an EMBL/GenBank/DDBJ whole genome shotgun (WGS) entry which is preliminary data.</text>
</comment>
<accession>A0ABP9PQI7</accession>
<dbReference type="RefSeq" id="WP_345459438.1">
    <property type="nucleotide sequence ID" value="NZ_BAABKG010000003.1"/>
</dbReference>